<evidence type="ECO:0000256" key="3">
    <source>
        <dbReference type="SAM" id="SignalP"/>
    </source>
</evidence>
<dbReference type="OrthoDB" id="348689at2759"/>
<keyword evidence="5" id="KW-1185">Reference proteome</keyword>
<feature type="region of interest" description="Disordered" evidence="2">
    <location>
        <begin position="41"/>
        <end position="64"/>
    </location>
</feature>
<protein>
    <recommendedName>
        <fullName evidence="6">EF-hand domain-containing protein</fullName>
    </recommendedName>
</protein>
<name>U6L275_EIMTE</name>
<feature type="signal peptide" evidence="3">
    <location>
        <begin position="1"/>
        <end position="23"/>
    </location>
</feature>
<dbReference type="EMBL" id="HG675733">
    <property type="protein sequence ID" value="CDJ42704.1"/>
    <property type="molecule type" value="Genomic_DNA"/>
</dbReference>
<dbReference type="Gene3D" id="1.10.238.10">
    <property type="entry name" value="EF-hand"/>
    <property type="match status" value="1"/>
</dbReference>
<evidence type="ECO:0000256" key="1">
    <source>
        <dbReference type="ARBA" id="ARBA00022837"/>
    </source>
</evidence>
<sequence length="529" mass="55913">MPAGLTSGCQLAALLLLCSICVASSSSSTLAPALGQSLQPTEQKQQQQQQQQQQQKQQQKEPYCEEPTAVGLGIACPPSSSRPISAATASVAAAAAAADLKQQQLILIAANVPMGRDRVFGSHGGPRQERLQPYMRSLKKLNERRQRAAAARSSSSSSAASQQQQQQSTHTDLSLADAARILKAALGDTVDQPLTFSFLRRLLNAINVPIAAAPSQQQQQQQKGEERLALPQVLRLLQVAAGAQTITSAALDGLLAAEAVSFVLGEEAATGAAAAAAAAELEARLETLAAEYIDAATRFYAEGTPYLLALHSSSKPVRDKMLLQLKHLQQQQQQPLPKQQQLDVLQSANSIQARATVLVAQKLPQFVAAALKESSSSSSNYELHIEVLEGLLVSVLLHTEAAYMFAAADADAGGSLDSAEFLCLLLLQQLHLQQLLHVAAAAATAANLRTTAAVLDTPWTGELGAGWLEAAPLLQKVLPSVSFCLFAAADADSSSSLSYDELYEFLNQQDLLVAAATQTLSGKGAVLYL</sequence>
<reference evidence="4" key="1">
    <citation type="submission" date="2013-10" db="EMBL/GenBank/DDBJ databases">
        <title>Genomic analysis of the causative agents of coccidiosis in chickens.</title>
        <authorList>
            <person name="Reid A.J."/>
            <person name="Blake D."/>
            <person name="Billington K."/>
            <person name="Browne H."/>
            <person name="Dunn M."/>
            <person name="Hung S."/>
            <person name="Kawahara F."/>
            <person name="Miranda-Saavedra D."/>
            <person name="Mourier T."/>
            <person name="Nagra H."/>
            <person name="Otto T.D."/>
            <person name="Rawlings N."/>
            <person name="Sanchez A."/>
            <person name="Sanders M."/>
            <person name="Subramaniam C."/>
            <person name="Tay Y."/>
            <person name="Dear P."/>
            <person name="Doerig C."/>
            <person name="Gruber A."/>
            <person name="Parkinson J."/>
            <person name="Shirley M."/>
            <person name="Wan K.L."/>
            <person name="Berriman M."/>
            <person name="Tomley F."/>
            <person name="Pain A."/>
        </authorList>
    </citation>
    <scope>NUCLEOTIDE SEQUENCE [LARGE SCALE GENOMIC DNA]</scope>
    <source>
        <strain evidence="4">Houghton</strain>
    </source>
</reference>
<dbReference type="AlphaFoldDB" id="U6L275"/>
<keyword evidence="3" id="KW-0732">Signal</keyword>
<dbReference type="PROSITE" id="PS00018">
    <property type="entry name" value="EF_HAND_1"/>
    <property type="match status" value="1"/>
</dbReference>
<feature type="region of interest" description="Disordered" evidence="2">
    <location>
        <begin position="142"/>
        <end position="172"/>
    </location>
</feature>
<keyword evidence="1" id="KW-0106">Calcium</keyword>
<evidence type="ECO:0008006" key="6">
    <source>
        <dbReference type="Google" id="ProtNLM"/>
    </source>
</evidence>
<evidence type="ECO:0000313" key="5">
    <source>
        <dbReference type="Proteomes" id="UP000030747"/>
    </source>
</evidence>
<organism evidence="4 5">
    <name type="scientific">Eimeria tenella</name>
    <name type="common">Coccidian parasite</name>
    <dbReference type="NCBI Taxonomy" id="5802"/>
    <lineage>
        <taxon>Eukaryota</taxon>
        <taxon>Sar</taxon>
        <taxon>Alveolata</taxon>
        <taxon>Apicomplexa</taxon>
        <taxon>Conoidasida</taxon>
        <taxon>Coccidia</taxon>
        <taxon>Eucoccidiorida</taxon>
        <taxon>Eimeriorina</taxon>
        <taxon>Eimeriidae</taxon>
        <taxon>Eimeria</taxon>
    </lineage>
</organism>
<dbReference type="SUPFAM" id="SSF47473">
    <property type="entry name" value="EF-hand"/>
    <property type="match status" value="1"/>
</dbReference>
<dbReference type="VEuPathDB" id="ToxoDB:ETH2_0854500"/>
<dbReference type="VEuPathDB" id="ToxoDB:ETH_00032120"/>
<feature type="compositionally biased region" description="Low complexity" evidence="2">
    <location>
        <begin position="148"/>
        <end position="168"/>
    </location>
</feature>
<proteinExistence type="predicted"/>
<evidence type="ECO:0000313" key="4">
    <source>
        <dbReference type="EMBL" id="CDJ42704.1"/>
    </source>
</evidence>
<feature type="compositionally biased region" description="Low complexity" evidence="2">
    <location>
        <begin position="43"/>
        <end position="57"/>
    </location>
</feature>
<feature type="chain" id="PRO_5004673987" description="EF-hand domain-containing protein" evidence="3">
    <location>
        <begin position="24"/>
        <end position="529"/>
    </location>
</feature>
<dbReference type="Proteomes" id="UP000030747">
    <property type="component" value="Unassembled WGS sequence"/>
</dbReference>
<reference evidence="4" key="2">
    <citation type="submission" date="2013-10" db="EMBL/GenBank/DDBJ databases">
        <authorList>
            <person name="Aslett M."/>
        </authorList>
    </citation>
    <scope>NUCLEOTIDE SEQUENCE [LARGE SCALE GENOMIC DNA]</scope>
    <source>
        <strain evidence="4">Houghton</strain>
    </source>
</reference>
<dbReference type="GeneID" id="25255490"/>
<dbReference type="RefSeq" id="XP_013233454.1">
    <property type="nucleotide sequence ID" value="XM_013378000.1"/>
</dbReference>
<dbReference type="InterPro" id="IPR011992">
    <property type="entry name" value="EF-hand-dom_pair"/>
</dbReference>
<gene>
    <name evidence="4" type="ORF">ETH_00032120</name>
</gene>
<evidence type="ECO:0000256" key="2">
    <source>
        <dbReference type="SAM" id="MobiDB-lite"/>
    </source>
</evidence>
<accession>U6L275</accession>
<dbReference type="InterPro" id="IPR018247">
    <property type="entry name" value="EF_Hand_1_Ca_BS"/>
</dbReference>
<dbReference type="OMA" id="HTEAAYM"/>